<accession>A0A9D3QKP8</accession>
<dbReference type="AlphaFoldDB" id="A0A9D3QKP8"/>
<evidence type="ECO:0000256" key="2">
    <source>
        <dbReference type="ARBA" id="ARBA00022490"/>
    </source>
</evidence>
<evidence type="ECO:0000313" key="6">
    <source>
        <dbReference type="EMBL" id="KAG7491718.1"/>
    </source>
</evidence>
<dbReference type="InterPro" id="IPR052116">
    <property type="entry name" value="Centro_Cilium_Assembly"/>
</dbReference>
<dbReference type="PANTHER" id="PTHR23170:SF3">
    <property type="entry name" value="LEUCINE-RICH REPEAT-CONTAINING PROTEIN 45"/>
    <property type="match status" value="1"/>
</dbReference>
<sequence length="274" mass="31941">MGFSKYHRTELSAHRKERLDSEKKRSKQALDDMDNLRQKEVDHLTRHLEESERTLQDRILKLEGQRIQLEEELSRVKAASVTERAQAEEELGKVRAQVRLEEQQRLTGMEEKLRALRQSRDESQVHCSQQKQTIADLQAKNSQQCLEMEGLRRRIDELQQELSGKEQEKVAEVSRVRVELQEQIGHLQAERTAQGGLKEKIAALEREMKVLASNHREALLDKESEISSLFEKLRLREAEIQRMREDEAQRASFLQNAILTYVQGSPLGHYSPKK</sequence>
<name>A0A9D3QKP8_MEGAT</name>
<keyword evidence="7" id="KW-1185">Reference proteome</keyword>
<reference evidence="6" key="1">
    <citation type="submission" date="2021-01" db="EMBL/GenBank/DDBJ databases">
        <authorList>
            <person name="Zahm M."/>
            <person name="Roques C."/>
            <person name="Cabau C."/>
            <person name="Klopp C."/>
            <person name="Donnadieu C."/>
            <person name="Jouanno E."/>
            <person name="Lampietro C."/>
            <person name="Louis A."/>
            <person name="Herpin A."/>
            <person name="Echchiki A."/>
            <person name="Berthelot C."/>
            <person name="Parey E."/>
            <person name="Roest-Crollius H."/>
            <person name="Braasch I."/>
            <person name="Postlethwait J."/>
            <person name="Bobe J."/>
            <person name="Montfort J."/>
            <person name="Bouchez O."/>
            <person name="Begum T."/>
            <person name="Mejri S."/>
            <person name="Adams A."/>
            <person name="Chen W.-J."/>
            <person name="Guiguen Y."/>
        </authorList>
    </citation>
    <scope>NUCLEOTIDE SEQUENCE</scope>
    <source>
        <strain evidence="6">YG-15Mar2019-1</strain>
        <tissue evidence="6">Brain</tissue>
    </source>
</reference>
<organism evidence="6 7">
    <name type="scientific">Megalops atlanticus</name>
    <name type="common">Tarpon</name>
    <name type="synonym">Clupea gigantea</name>
    <dbReference type="NCBI Taxonomy" id="7932"/>
    <lineage>
        <taxon>Eukaryota</taxon>
        <taxon>Metazoa</taxon>
        <taxon>Chordata</taxon>
        <taxon>Craniata</taxon>
        <taxon>Vertebrata</taxon>
        <taxon>Euteleostomi</taxon>
        <taxon>Actinopterygii</taxon>
        <taxon>Neopterygii</taxon>
        <taxon>Teleostei</taxon>
        <taxon>Elopiformes</taxon>
        <taxon>Megalopidae</taxon>
        <taxon>Megalops</taxon>
    </lineage>
</organism>
<keyword evidence="4" id="KW-0206">Cytoskeleton</keyword>
<dbReference type="Proteomes" id="UP001046870">
    <property type="component" value="Chromosome 1"/>
</dbReference>
<keyword evidence="3" id="KW-0175">Coiled coil</keyword>
<gene>
    <name evidence="6" type="ORF">MATL_G00007250</name>
</gene>
<evidence type="ECO:0000256" key="3">
    <source>
        <dbReference type="ARBA" id="ARBA00023054"/>
    </source>
</evidence>
<dbReference type="EMBL" id="JAFDVH010000001">
    <property type="protein sequence ID" value="KAG7491718.1"/>
    <property type="molecule type" value="Genomic_DNA"/>
</dbReference>
<evidence type="ECO:0000313" key="7">
    <source>
        <dbReference type="Proteomes" id="UP001046870"/>
    </source>
</evidence>
<comment type="caution">
    <text evidence="6">The sequence shown here is derived from an EMBL/GenBank/DDBJ whole genome shotgun (WGS) entry which is preliminary data.</text>
</comment>
<feature type="region of interest" description="Disordered" evidence="5">
    <location>
        <begin position="1"/>
        <end position="36"/>
    </location>
</feature>
<keyword evidence="2" id="KW-0963">Cytoplasm</keyword>
<comment type="subcellular location">
    <subcellularLocation>
        <location evidence="1">Cytoplasm</location>
        <location evidence="1">Cytoskeleton</location>
        <location evidence="1">Microtubule organizing center</location>
        <location evidence="1">Centrosome</location>
    </subcellularLocation>
</comment>
<evidence type="ECO:0000256" key="4">
    <source>
        <dbReference type="ARBA" id="ARBA00023212"/>
    </source>
</evidence>
<evidence type="ECO:0000256" key="1">
    <source>
        <dbReference type="ARBA" id="ARBA00004300"/>
    </source>
</evidence>
<feature type="compositionally biased region" description="Basic and acidic residues" evidence="5">
    <location>
        <begin position="7"/>
        <end position="36"/>
    </location>
</feature>
<dbReference type="OrthoDB" id="8885746at2759"/>
<dbReference type="GO" id="GO:0005886">
    <property type="term" value="C:plasma membrane"/>
    <property type="evidence" value="ECO:0007669"/>
    <property type="project" value="TreeGrafter"/>
</dbReference>
<dbReference type="PANTHER" id="PTHR23170">
    <property type="entry name" value="NY-REN-58 ANTIGEN"/>
    <property type="match status" value="1"/>
</dbReference>
<evidence type="ECO:0000256" key="5">
    <source>
        <dbReference type="SAM" id="MobiDB-lite"/>
    </source>
</evidence>
<proteinExistence type="predicted"/>
<dbReference type="GO" id="GO:0005813">
    <property type="term" value="C:centrosome"/>
    <property type="evidence" value="ECO:0007669"/>
    <property type="project" value="UniProtKB-SubCell"/>
</dbReference>
<protein>
    <submittedName>
        <fullName evidence="6">Uncharacterized protein</fullName>
    </submittedName>
</protein>